<evidence type="ECO:0000256" key="5">
    <source>
        <dbReference type="SAM" id="Phobius"/>
    </source>
</evidence>
<comment type="caution">
    <text evidence="6">The sequence shown here is derived from an EMBL/GenBank/DDBJ whole genome shotgun (WGS) entry which is preliminary data.</text>
</comment>
<dbReference type="InterPro" id="IPR007792">
    <property type="entry name" value="T4SS_VirB3/TrbD/AvhB"/>
</dbReference>
<dbReference type="Pfam" id="PF05101">
    <property type="entry name" value="VirB3"/>
    <property type="match status" value="1"/>
</dbReference>
<evidence type="ECO:0000256" key="3">
    <source>
        <dbReference type="ARBA" id="ARBA00022989"/>
    </source>
</evidence>
<dbReference type="Proteomes" id="UP001294412">
    <property type="component" value="Unassembled WGS sequence"/>
</dbReference>
<evidence type="ECO:0000256" key="2">
    <source>
        <dbReference type="ARBA" id="ARBA00022692"/>
    </source>
</evidence>
<sequence>MAEQSPVYLGLVRPAKLLGLPMMYAMVWLFASVLLFLWIQSWIVLVLSALAYPAIWKAADWDPHFLDVVAVSLQETRPTPNRAHHGGDSYAP</sequence>
<feature type="transmembrane region" description="Helical" evidence="5">
    <location>
        <begin position="22"/>
        <end position="47"/>
    </location>
</feature>
<proteinExistence type="predicted"/>
<reference evidence="6 7" key="1">
    <citation type="submission" date="2023-12" db="EMBL/GenBank/DDBJ databases">
        <title>Description of Novel Strain Fulvimarina sp. 2208YS6-2-32 isolated from Uroteuthis (Photololigo) edulis.</title>
        <authorList>
            <person name="Park J.-S."/>
        </authorList>
    </citation>
    <scope>NUCLEOTIDE SEQUENCE [LARGE SCALE GENOMIC DNA]</scope>
    <source>
        <strain evidence="6 7">2208YS6-2-32</strain>
    </source>
</reference>
<evidence type="ECO:0000256" key="4">
    <source>
        <dbReference type="ARBA" id="ARBA00023136"/>
    </source>
</evidence>
<dbReference type="EMBL" id="JAXLPB010000007">
    <property type="protein sequence ID" value="MDY8110934.1"/>
    <property type="molecule type" value="Genomic_DNA"/>
</dbReference>
<keyword evidence="2 5" id="KW-0812">Transmembrane</keyword>
<keyword evidence="4 5" id="KW-0472">Membrane</keyword>
<name>A0ABU5I7S4_9HYPH</name>
<accession>A0ABU5I7S4</accession>
<keyword evidence="3 5" id="KW-1133">Transmembrane helix</keyword>
<evidence type="ECO:0000313" key="7">
    <source>
        <dbReference type="Proteomes" id="UP001294412"/>
    </source>
</evidence>
<evidence type="ECO:0000256" key="1">
    <source>
        <dbReference type="ARBA" id="ARBA00004370"/>
    </source>
</evidence>
<gene>
    <name evidence="6" type="ORF">U0C82_17485</name>
</gene>
<comment type="subcellular location">
    <subcellularLocation>
        <location evidence="1">Membrane</location>
    </subcellularLocation>
</comment>
<evidence type="ECO:0000313" key="6">
    <source>
        <dbReference type="EMBL" id="MDY8110934.1"/>
    </source>
</evidence>
<organism evidence="6 7">
    <name type="scientific">Fulvimarina uroteuthidis</name>
    <dbReference type="NCBI Taxonomy" id="3098149"/>
    <lineage>
        <taxon>Bacteria</taxon>
        <taxon>Pseudomonadati</taxon>
        <taxon>Pseudomonadota</taxon>
        <taxon>Alphaproteobacteria</taxon>
        <taxon>Hyphomicrobiales</taxon>
        <taxon>Aurantimonadaceae</taxon>
        <taxon>Fulvimarina</taxon>
    </lineage>
</organism>
<keyword evidence="7" id="KW-1185">Reference proteome</keyword>
<protein>
    <submittedName>
        <fullName evidence="6">VirB3 family type IV secretion system protein</fullName>
    </submittedName>
</protein>
<dbReference type="RefSeq" id="WP_322188954.1">
    <property type="nucleotide sequence ID" value="NZ_JAXLPB010000007.1"/>
</dbReference>